<evidence type="ECO:0000256" key="17">
    <source>
        <dbReference type="PROSITE-ProRule" id="PRU10132"/>
    </source>
</evidence>
<dbReference type="UniPathway" id="UPA00886"/>
<keyword evidence="10 12" id="KW-0539">Nucleus</keyword>
<keyword evidence="8 12" id="KW-0862">Zinc</keyword>
<dbReference type="GO" id="GO:0019948">
    <property type="term" value="F:SUMO activating enzyme activity"/>
    <property type="evidence" value="ECO:0007669"/>
    <property type="project" value="UniProtKB-UniRule"/>
</dbReference>
<dbReference type="CDD" id="cd01489">
    <property type="entry name" value="Uba2_SUMO"/>
    <property type="match status" value="1"/>
</dbReference>
<dbReference type="Gene3D" id="3.50.50.80">
    <property type="entry name" value="Ubiquitin-activating enzyme E1, inactive adenylation domain, subdomain 1"/>
    <property type="match status" value="1"/>
</dbReference>
<dbReference type="InterPro" id="IPR023318">
    <property type="entry name" value="Ub_act_enz_dom_a_sf"/>
</dbReference>
<evidence type="ECO:0000256" key="2">
    <source>
        <dbReference type="ARBA" id="ARBA00004718"/>
    </source>
</evidence>
<gene>
    <name evidence="22" type="primary">UBA2</name>
</gene>
<feature type="compositionally biased region" description="Polar residues" evidence="18">
    <location>
        <begin position="548"/>
        <end position="562"/>
    </location>
</feature>
<evidence type="ECO:0000259" key="21">
    <source>
        <dbReference type="Pfam" id="PF16195"/>
    </source>
</evidence>
<dbReference type="Pfam" id="PF00899">
    <property type="entry name" value="ThiF"/>
    <property type="match status" value="1"/>
</dbReference>
<evidence type="ECO:0000256" key="15">
    <source>
        <dbReference type="PIRSR" id="PIRSR039133-3"/>
    </source>
</evidence>
<organism evidence="22 23">
    <name type="scientific">Oncorhynchus tshawytscha</name>
    <name type="common">Chinook salmon</name>
    <name type="synonym">Salmo tshawytscha</name>
    <dbReference type="NCBI Taxonomy" id="74940"/>
    <lineage>
        <taxon>Eukaryota</taxon>
        <taxon>Metazoa</taxon>
        <taxon>Chordata</taxon>
        <taxon>Craniata</taxon>
        <taxon>Vertebrata</taxon>
        <taxon>Euteleostomi</taxon>
        <taxon>Actinopterygii</taxon>
        <taxon>Neopterygii</taxon>
        <taxon>Teleostei</taxon>
        <taxon>Protacanthopterygii</taxon>
        <taxon>Salmoniformes</taxon>
        <taxon>Salmonidae</taxon>
        <taxon>Salmoninae</taxon>
        <taxon>Oncorhynchus</taxon>
    </lineage>
</organism>
<accession>A0A8C8H8R7</accession>
<dbReference type="FunFam" id="3.50.50.80:FF:000002">
    <property type="entry name" value="SUMO-activating enzyme subunit 2"/>
    <property type="match status" value="1"/>
</dbReference>
<dbReference type="GO" id="GO:0046872">
    <property type="term" value="F:metal ion binding"/>
    <property type="evidence" value="ECO:0007669"/>
    <property type="project" value="UniProtKB-KW"/>
</dbReference>
<feature type="binding site" evidence="14">
    <location>
        <begin position="99"/>
        <end position="100"/>
    </location>
    <ligand>
        <name>ATP</name>
        <dbReference type="ChEBI" id="CHEBI:30616"/>
    </ligand>
</feature>
<dbReference type="EC" id="2.3.2.-" evidence="12"/>
<evidence type="ECO:0000256" key="3">
    <source>
        <dbReference type="ARBA" id="ARBA00005673"/>
    </source>
</evidence>
<keyword evidence="23" id="KW-1185">Reference proteome</keyword>
<evidence type="ECO:0000259" key="19">
    <source>
        <dbReference type="Pfam" id="PF00899"/>
    </source>
</evidence>
<evidence type="ECO:0000256" key="11">
    <source>
        <dbReference type="ARBA" id="ARBA00026003"/>
    </source>
</evidence>
<name>A0A8C8H8R7_ONCTS</name>
<feature type="active site" description="Glycyl thioester intermediate" evidence="13 17">
    <location>
        <position position="177"/>
    </location>
</feature>
<evidence type="ECO:0000256" key="12">
    <source>
        <dbReference type="PIRNR" id="PIRNR039133"/>
    </source>
</evidence>
<evidence type="ECO:0000256" key="10">
    <source>
        <dbReference type="ARBA" id="ARBA00023242"/>
    </source>
</evidence>
<evidence type="ECO:0000256" key="9">
    <source>
        <dbReference type="ARBA" id="ARBA00022840"/>
    </source>
</evidence>
<dbReference type="InterPro" id="IPR028077">
    <property type="entry name" value="UAE_UbL_dom"/>
</dbReference>
<feature type="cross-link" description="Glycyl lysine isopeptide (Lys-Gly) (interchain with G-Cter in SUMO)" evidence="16">
    <location>
        <position position="244"/>
    </location>
</feature>
<dbReference type="GO" id="GO:0016925">
    <property type="term" value="P:protein sumoylation"/>
    <property type="evidence" value="ECO:0007669"/>
    <property type="project" value="UniProtKB-UniRule"/>
</dbReference>
<dbReference type="InterPro" id="IPR000594">
    <property type="entry name" value="ThiF_NAD_FAD-bd"/>
</dbReference>
<feature type="cross-link" description="Glycyl lysine isopeptide (Lys-Gly) (interchain with G-Cter in SUMO1)" evidence="16">
    <location>
        <position position="401"/>
    </location>
</feature>
<dbReference type="Ensembl" id="ENSOTST00005065927.2">
    <property type="protein sequence ID" value="ENSOTSP00005060579.2"/>
    <property type="gene ID" value="ENSOTSG00005028666.2"/>
</dbReference>
<evidence type="ECO:0000256" key="14">
    <source>
        <dbReference type="PIRSR" id="PIRSR039133-2"/>
    </source>
</evidence>
<feature type="domain" description="SUMO-activating enzyme subunit 2 C-terminal" evidence="21">
    <location>
        <begin position="530"/>
        <end position="624"/>
    </location>
</feature>
<comment type="similarity">
    <text evidence="3 12">Belongs to the ubiquitin-activating E1 family.</text>
</comment>
<feature type="binding site" evidence="15">
    <location>
        <position position="162"/>
    </location>
    <ligand>
        <name>Zn(2+)</name>
        <dbReference type="ChEBI" id="CHEBI:29105"/>
    </ligand>
</feature>
<dbReference type="GO" id="GO:0031510">
    <property type="term" value="C:SUMO activating enzyme complex"/>
    <property type="evidence" value="ECO:0007669"/>
    <property type="project" value="UniProtKB-UniRule"/>
</dbReference>
<evidence type="ECO:0000256" key="7">
    <source>
        <dbReference type="ARBA" id="ARBA00022786"/>
    </source>
</evidence>
<dbReference type="GO" id="GO:0005524">
    <property type="term" value="F:ATP binding"/>
    <property type="evidence" value="ECO:0007669"/>
    <property type="project" value="UniProtKB-UniRule"/>
</dbReference>
<feature type="binding site" evidence="14">
    <location>
        <begin position="121"/>
        <end position="126"/>
    </location>
    <ligand>
        <name>ATP</name>
        <dbReference type="ChEBI" id="CHEBI:30616"/>
    </ligand>
</feature>
<feature type="domain" description="THIF-type NAD/FAD binding fold" evidence="19">
    <location>
        <begin position="8"/>
        <end position="402"/>
    </location>
</feature>
<dbReference type="PANTHER" id="PTHR10953:SF5">
    <property type="entry name" value="SUMO-ACTIVATING ENZYME SUBUNIT 2"/>
    <property type="match status" value="1"/>
</dbReference>
<feature type="binding site" evidence="15">
    <location>
        <position position="165"/>
    </location>
    <ligand>
        <name>Zn(2+)</name>
        <dbReference type="ChEBI" id="CHEBI:29105"/>
    </ligand>
</feature>
<dbReference type="InterPro" id="IPR032426">
    <property type="entry name" value="UBA2_C"/>
</dbReference>
<feature type="region of interest" description="Disordered" evidence="18">
    <location>
        <begin position="529"/>
        <end position="630"/>
    </location>
</feature>
<evidence type="ECO:0000256" key="16">
    <source>
        <dbReference type="PIRSR" id="PIRSR039133-4"/>
    </source>
</evidence>
<comment type="subunit">
    <text evidence="11">Heterodimer of SAE1 and UBA2/SAE2. The heterodimer corresponds to the two domains that are encoded on a single polypeptide chain in ubiquitin-activating enzyme E1. Interacts with UBE2I.</text>
</comment>
<keyword evidence="6 12" id="KW-0547">Nucleotide-binding</keyword>
<dbReference type="GeneTree" id="ENSGT00550000074924"/>
<reference evidence="22" key="1">
    <citation type="submission" date="2025-08" db="UniProtKB">
        <authorList>
            <consortium name="Ensembl"/>
        </authorList>
    </citation>
    <scope>IDENTIFICATION</scope>
</reference>
<evidence type="ECO:0000256" key="18">
    <source>
        <dbReference type="SAM" id="MobiDB-lite"/>
    </source>
</evidence>
<comment type="function">
    <text evidence="12">The heterodimer acts as an E1 ligase for SUMO1, SUMO2, SUMO3, and probably SUMO4. It mediates ATP-dependent activation of SUMO proteins followed by formation of a thioester bond between a SUMO protein and a conserved active site cysteine residue on UBA2/SAE2.</text>
</comment>
<keyword evidence="9 12" id="KW-0067">ATP-binding</keyword>
<feature type="compositionally biased region" description="Acidic residues" evidence="18">
    <location>
        <begin position="566"/>
        <end position="580"/>
    </location>
</feature>
<evidence type="ECO:0000256" key="6">
    <source>
        <dbReference type="ARBA" id="ARBA00022741"/>
    </source>
</evidence>
<dbReference type="PROSITE" id="PS00865">
    <property type="entry name" value="UBIQUITIN_ACTIVAT_2"/>
    <property type="match status" value="1"/>
</dbReference>
<keyword evidence="7 12" id="KW-0833">Ubl conjugation pathway</keyword>
<sequence length="630" mass="69594">MVQLVGSLRKELADSLSACRVLVVGAGGIGCELLKNLVLTGFKNIEVVSLDVPNVLYTQYLDCVQHTLFVNLRLSVLQVAKESVLQFCPTANITAYHDSIMNPEYNVEFFRNFMLVMNALDNRAARNHVNRMCLAADIPLIESGTAGYLGQVTVIKKGLTECYECQPKPTQKTFPGCTIRNTPSEPIHCIVWAKYLFNQLFGEEDADQEVATLENSNTDGDIKRVSTKDWARSTGYDAVKLFNKLFKDDIQYLLTMDKLWKKRKAPLPLDWLEIQKLGMPTSSVARDFNDQQVLGVAGYSQLFSRSVETLRSMLADKGDGAELVWDKDDPPAMDFVTAAANLRMHIFSMNMKSRFDIKSMAGNIIPAIATTNAVIAGLIVLEALKILSGDVEQCRTIFLNKQPNPRKKLLVPCALDPPSANCYVCASKPEVTVKLNVHKTLVLALQDKILKEKFGMVAPDVQIEDGKGTILISSEEGETEANNSKFLSDFGIRHGSRLQVDDFLQDYTLLVNVIHCEDLEKDVEFEVVGDAPDKAPTPPGAQEDKNVANGNKDSAEPSTSSKAPAEQDDVLIVDSDEEEPSSSTMDVRMESGGHKRKLHDAETGEASAKRQRLDQPLAADEEDDDIIALD</sequence>
<feature type="binding site" evidence="14">
    <location>
        <begin position="25"/>
        <end position="30"/>
    </location>
    <ligand>
        <name>ATP</name>
        <dbReference type="ChEBI" id="CHEBI:30616"/>
    </ligand>
</feature>
<comment type="subcellular location">
    <subcellularLocation>
        <location evidence="1 12">Nucleus</location>
    </subcellularLocation>
</comment>
<dbReference type="FunFam" id="3.10.290.20:FF:000002">
    <property type="entry name" value="SUMO-activating enzyme subunit 2"/>
    <property type="match status" value="1"/>
</dbReference>
<protein>
    <recommendedName>
        <fullName evidence="12">SUMO-activating enzyme subunit 2</fullName>
        <ecNumber evidence="12">2.3.2.-</ecNumber>
    </recommendedName>
</protein>
<feature type="binding site" evidence="15">
    <location>
        <position position="425"/>
    </location>
    <ligand>
        <name>Zn(2+)</name>
        <dbReference type="ChEBI" id="CHEBI:29105"/>
    </ligand>
</feature>
<evidence type="ECO:0000313" key="22">
    <source>
        <dbReference type="Ensembl" id="ENSOTSP00005060579.2"/>
    </source>
</evidence>
<evidence type="ECO:0000256" key="13">
    <source>
        <dbReference type="PIRSR" id="PIRSR039133-1"/>
    </source>
</evidence>
<evidence type="ECO:0000256" key="8">
    <source>
        <dbReference type="ARBA" id="ARBA00022833"/>
    </source>
</evidence>
<dbReference type="Pfam" id="PF14732">
    <property type="entry name" value="UAE_UbL"/>
    <property type="match status" value="1"/>
</dbReference>
<keyword evidence="4" id="KW-0808">Transferase</keyword>
<dbReference type="SUPFAM" id="SSF69572">
    <property type="entry name" value="Activating enzymes of the ubiquitin-like proteins"/>
    <property type="match status" value="1"/>
</dbReference>
<dbReference type="InterPro" id="IPR033127">
    <property type="entry name" value="UBQ-activ_enz_E1_Cys_AS"/>
</dbReference>
<evidence type="ECO:0000259" key="20">
    <source>
        <dbReference type="Pfam" id="PF14732"/>
    </source>
</evidence>
<evidence type="ECO:0000256" key="4">
    <source>
        <dbReference type="ARBA" id="ARBA00022679"/>
    </source>
</evidence>
<dbReference type="GO" id="GO:0005737">
    <property type="term" value="C:cytoplasm"/>
    <property type="evidence" value="ECO:0007669"/>
    <property type="project" value="TreeGrafter"/>
</dbReference>
<dbReference type="PANTHER" id="PTHR10953">
    <property type="entry name" value="UBIQUITIN-ACTIVATING ENZYME E1"/>
    <property type="match status" value="1"/>
</dbReference>
<dbReference type="Gene3D" id="3.10.290.20">
    <property type="entry name" value="Ubiquitin-like 2 activating enzyme e1b. Chain: B, domain 3"/>
    <property type="match status" value="1"/>
</dbReference>
<feature type="compositionally biased region" description="Basic and acidic residues" evidence="18">
    <location>
        <begin position="587"/>
        <end position="613"/>
    </location>
</feature>
<dbReference type="Gene3D" id="1.10.10.520">
    <property type="entry name" value="Ubiquitin activating enzymes (Uba3). Chain: B, domain 2"/>
    <property type="match status" value="1"/>
</dbReference>
<proteinExistence type="inferred from homology"/>
<dbReference type="PIRSF" id="PIRSF039133">
    <property type="entry name" value="SUMO_E1B"/>
    <property type="match status" value="1"/>
</dbReference>
<evidence type="ECO:0000313" key="23">
    <source>
        <dbReference type="Proteomes" id="UP000694402"/>
    </source>
</evidence>
<dbReference type="InterPro" id="IPR045886">
    <property type="entry name" value="ThiF/MoeB/HesA"/>
</dbReference>
<evidence type="ECO:0000256" key="5">
    <source>
        <dbReference type="ARBA" id="ARBA00022723"/>
    </source>
</evidence>
<feature type="cross-link" description="Glycyl lysine isopeptide (Lys-Gly) (interchain with G-Cter in SUMO)" evidence="16">
    <location>
        <position position="194"/>
    </location>
</feature>
<dbReference type="GO" id="GO:0016740">
    <property type="term" value="F:transferase activity"/>
    <property type="evidence" value="ECO:0007669"/>
    <property type="project" value="UniProtKB-KW"/>
</dbReference>
<feature type="cross-link" description="Glycyl lysine isopeptide (Lys-Gly) (interchain with G-Cter in SUMO)" evidence="16">
    <location>
        <position position="609"/>
    </location>
</feature>
<feature type="compositionally biased region" description="Acidic residues" evidence="18">
    <location>
        <begin position="619"/>
        <end position="630"/>
    </location>
</feature>
<keyword evidence="5 12" id="KW-0479">Metal-binding</keyword>
<dbReference type="Proteomes" id="UP000694402">
    <property type="component" value="Unassembled WGS sequence"/>
</dbReference>
<feature type="cross-link" description="Glycyl lysine isopeptide (Lys-Gly) (interchain with G-Cter in SUMO1); alternate" evidence="16">
    <location>
        <position position="223"/>
    </location>
</feature>
<dbReference type="InterPro" id="IPR042449">
    <property type="entry name" value="Ub-E1_IAD_1"/>
</dbReference>
<dbReference type="InterPro" id="IPR030661">
    <property type="entry name" value="Uba2"/>
</dbReference>
<feature type="domain" description="Ubiquitin/SUMO-activating enzyme ubiquitin-like" evidence="20">
    <location>
        <begin position="433"/>
        <end position="520"/>
    </location>
</feature>
<keyword evidence="12" id="KW-0832">Ubl conjugation</keyword>
<reference evidence="22" key="2">
    <citation type="submission" date="2025-09" db="UniProtKB">
        <authorList>
            <consortium name="Ensembl"/>
        </authorList>
    </citation>
    <scope>IDENTIFICATION</scope>
</reference>
<feature type="cross-link" description="Glycyl lysine isopeptide (Lys-Gly) (interchain with G-Cter in SUMO1)" evidence="16">
    <location>
        <position position="168"/>
    </location>
</feature>
<dbReference type="AlphaFoldDB" id="A0A8C8H8R7"/>
<comment type="pathway">
    <text evidence="2 12">Protein modification; protein sumoylation.</text>
</comment>
<dbReference type="Pfam" id="PF16195">
    <property type="entry name" value="UBA2_C"/>
    <property type="match status" value="1"/>
</dbReference>
<feature type="binding site" evidence="15">
    <location>
        <position position="422"/>
    </location>
    <ligand>
        <name>Zn(2+)</name>
        <dbReference type="ChEBI" id="CHEBI:29105"/>
    </ligand>
</feature>
<evidence type="ECO:0000256" key="1">
    <source>
        <dbReference type="ARBA" id="ARBA00004123"/>
    </source>
</evidence>
<dbReference type="InterPro" id="IPR035985">
    <property type="entry name" value="Ubiquitin-activating_enz"/>
</dbReference>